<gene>
    <name evidence="1" type="ORF">O0955_04490</name>
</gene>
<dbReference type="EMBL" id="JAPWGM010000001">
    <property type="protein sequence ID" value="MCZ4243255.1"/>
    <property type="molecule type" value="Genomic_DNA"/>
</dbReference>
<reference evidence="1" key="1">
    <citation type="submission" date="2022-12" db="EMBL/GenBank/DDBJ databases">
        <title>Genome sequence of HCMS5-2.</title>
        <authorList>
            <person name="Woo H."/>
        </authorList>
    </citation>
    <scope>NUCLEOTIDE SEQUENCE</scope>
    <source>
        <strain evidence="1">HCMS5-2</strain>
    </source>
</reference>
<keyword evidence="2" id="KW-1185">Reference proteome</keyword>
<comment type="caution">
    <text evidence="1">The sequence shown here is derived from an EMBL/GenBank/DDBJ whole genome shotgun (WGS) entry which is preliminary data.</text>
</comment>
<dbReference type="RefSeq" id="WP_269426322.1">
    <property type="nucleotide sequence ID" value="NZ_JAPWGM010000001.1"/>
</dbReference>
<organism evidence="1 2">
    <name type="scientific">Pedobacter punctiformis</name>
    <dbReference type="NCBI Taxonomy" id="3004097"/>
    <lineage>
        <taxon>Bacteria</taxon>
        <taxon>Pseudomonadati</taxon>
        <taxon>Bacteroidota</taxon>
        <taxon>Sphingobacteriia</taxon>
        <taxon>Sphingobacteriales</taxon>
        <taxon>Sphingobacteriaceae</taxon>
        <taxon>Pedobacter</taxon>
    </lineage>
</organism>
<sequence>MNNITIKFQNPFEENIRVINYINEEQTIKSFLAINWEQLDIDSYEKHDDVIHDYYFFDIEFTDNLNFKHSLNISGLYTYGEVLMAHGPQFYIRYIRPVEKTSRGFLGLGAPKTKTVLSELEMEECDKLFVIGCLEAFLNRDTVFLEKTIVNNTTSRF</sequence>
<evidence type="ECO:0000313" key="2">
    <source>
        <dbReference type="Proteomes" id="UP001144347"/>
    </source>
</evidence>
<accession>A0ABT4L5Q5</accession>
<evidence type="ECO:0000313" key="1">
    <source>
        <dbReference type="EMBL" id="MCZ4243255.1"/>
    </source>
</evidence>
<dbReference type="Proteomes" id="UP001144347">
    <property type="component" value="Unassembled WGS sequence"/>
</dbReference>
<name>A0ABT4L5Q5_9SPHI</name>
<protein>
    <submittedName>
        <fullName evidence="1">Uncharacterized protein</fullName>
    </submittedName>
</protein>
<proteinExistence type="predicted"/>